<feature type="domain" description="HMA" evidence="1">
    <location>
        <begin position="23"/>
        <end position="69"/>
    </location>
</feature>
<dbReference type="GO" id="GO:0046872">
    <property type="term" value="F:metal ion binding"/>
    <property type="evidence" value="ECO:0007669"/>
    <property type="project" value="InterPro"/>
</dbReference>
<name>A0A484IB10_9ARCH</name>
<gene>
    <name evidence="2" type="ORF">NFRAN_1643</name>
</gene>
<keyword evidence="3" id="KW-1185">Reference proteome</keyword>
<evidence type="ECO:0000259" key="1">
    <source>
        <dbReference type="PROSITE" id="PS50846"/>
    </source>
</evidence>
<protein>
    <recommendedName>
        <fullName evidence="1">HMA domain-containing protein</fullName>
    </recommendedName>
</protein>
<dbReference type="CDD" id="cd00371">
    <property type="entry name" value="HMA"/>
    <property type="match status" value="1"/>
</dbReference>
<evidence type="ECO:0000313" key="3">
    <source>
        <dbReference type="Proteomes" id="UP000294299"/>
    </source>
</evidence>
<dbReference type="Pfam" id="PF00403">
    <property type="entry name" value="HMA"/>
    <property type="match status" value="1"/>
</dbReference>
<dbReference type="Proteomes" id="UP000294299">
    <property type="component" value="Chromosome NFRAN"/>
</dbReference>
<dbReference type="Gene3D" id="3.30.70.100">
    <property type="match status" value="1"/>
</dbReference>
<proteinExistence type="predicted"/>
<dbReference type="PROSITE" id="PS50846">
    <property type="entry name" value="HMA_2"/>
    <property type="match status" value="1"/>
</dbReference>
<dbReference type="EMBL" id="LR216287">
    <property type="protein sequence ID" value="VFJ13965.1"/>
    <property type="molecule type" value="Genomic_DNA"/>
</dbReference>
<dbReference type="InterPro" id="IPR006121">
    <property type="entry name" value="HMA_dom"/>
</dbReference>
<dbReference type="KEGG" id="nfn:NFRAN_1643"/>
<dbReference type="RefSeq" id="WP_425321213.1">
    <property type="nucleotide sequence ID" value="NZ_LR216287.1"/>
</dbReference>
<accession>A0A484IB10</accession>
<dbReference type="InterPro" id="IPR036163">
    <property type="entry name" value="HMA_dom_sf"/>
</dbReference>
<dbReference type="SUPFAM" id="SSF55008">
    <property type="entry name" value="HMA, heavy metal-associated domain"/>
    <property type="match status" value="1"/>
</dbReference>
<dbReference type="GeneID" id="300401645"/>
<organism evidence="2 3">
    <name type="scientific">Candidatus Nitrosocosmicus franklandianus</name>
    <dbReference type="NCBI Taxonomy" id="1798806"/>
    <lineage>
        <taxon>Archaea</taxon>
        <taxon>Nitrososphaerota</taxon>
        <taxon>Nitrososphaeria</taxon>
        <taxon>Nitrososphaerales</taxon>
        <taxon>Nitrososphaeraceae</taxon>
        <taxon>Candidatus Nitrosocosmicus</taxon>
    </lineage>
</organism>
<reference evidence="2 3" key="1">
    <citation type="submission" date="2019-02" db="EMBL/GenBank/DDBJ databases">
        <authorList>
            <person name="Lehtovirta-Morley E L."/>
        </authorList>
    </citation>
    <scope>NUCLEOTIDE SEQUENCE [LARGE SCALE GENOMIC DNA]</scope>
    <source>
        <strain evidence="2">NFRAN1</strain>
    </source>
</reference>
<evidence type="ECO:0000313" key="2">
    <source>
        <dbReference type="EMBL" id="VFJ13965.1"/>
    </source>
</evidence>
<sequence length="69" mass="8355">MLVYKVKILNYEYTIRWILISYDKIQFRAVGMYCTTCKPIVENQLRNNKGIKKIDIDYMTDRVIIEFDL</sequence>
<dbReference type="AlphaFoldDB" id="A0A484IB10"/>